<accession>A0A401YLU8</accession>
<gene>
    <name evidence="3" type="ORF">EHYA_03250</name>
</gene>
<dbReference type="InterPro" id="IPR011576">
    <property type="entry name" value="Pyridox_Oxase_N"/>
</dbReference>
<dbReference type="NCBIfam" id="TIGR03618">
    <property type="entry name" value="Rv1155_F420"/>
    <property type="match status" value="1"/>
</dbReference>
<organism evidence="3 4">
    <name type="scientific">Embleya hyalina</name>
    <dbReference type="NCBI Taxonomy" id="516124"/>
    <lineage>
        <taxon>Bacteria</taxon>
        <taxon>Bacillati</taxon>
        <taxon>Actinomycetota</taxon>
        <taxon>Actinomycetes</taxon>
        <taxon>Kitasatosporales</taxon>
        <taxon>Streptomycetaceae</taxon>
        <taxon>Embleya</taxon>
    </lineage>
</organism>
<evidence type="ECO:0000256" key="1">
    <source>
        <dbReference type="ARBA" id="ARBA00023002"/>
    </source>
</evidence>
<feature type="domain" description="Pyridoxamine 5'-phosphate oxidase N-terminal" evidence="2">
    <location>
        <begin position="7"/>
        <end position="129"/>
    </location>
</feature>
<dbReference type="Proteomes" id="UP000286931">
    <property type="component" value="Unassembled WGS sequence"/>
</dbReference>
<dbReference type="OrthoDB" id="162914at2"/>
<dbReference type="EMBL" id="BIFH01000018">
    <property type="protein sequence ID" value="GCD95575.1"/>
    <property type="molecule type" value="Genomic_DNA"/>
</dbReference>
<keyword evidence="4" id="KW-1185">Reference proteome</keyword>
<dbReference type="InterPro" id="IPR012349">
    <property type="entry name" value="Split_barrel_FMN-bd"/>
</dbReference>
<dbReference type="SUPFAM" id="SSF50475">
    <property type="entry name" value="FMN-binding split barrel"/>
    <property type="match status" value="1"/>
</dbReference>
<dbReference type="InterPro" id="IPR052019">
    <property type="entry name" value="F420H2_bilvrd_red/Heme_oxyg"/>
</dbReference>
<evidence type="ECO:0000259" key="2">
    <source>
        <dbReference type="Pfam" id="PF01243"/>
    </source>
</evidence>
<protein>
    <submittedName>
        <fullName evidence="3">PPOX class F420-dependent enzyme</fullName>
    </submittedName>
</protein>
<proteinExistence type="predicted"/>
<name>A0A401YLU8_9ACTN</name>
<dbReference type="GO" id="GO:0070967">
    <property type="term" value="F:coenzyme F420 binding"/>
    <property type="evidence" value="ECO:0007669"/>
    <property type="project" value="TreeGrafter"/>
</dbReference>
<dbReference type="AlphaFoldDB" id="A0A401YLU8"/>
<dbReference type="Gene3D" id="2.30.110.10">
    <property type="entry name" value="Electron Transport, Fmn-binding Protein, Chain A"/>
    <property type="match status" value="1"/>
</dbReference>
<dbReference type="Pfam" id="PF01243">
    <property type="entry name" value="PNPOx_N"/>
    <property type="match status" value="1"/>
</dbReference>
<keyword evidence="1" id="KW-0560">Oxidoreductase</keyword>
<sequence>MSKPPLPEQAIAMLRKPNPAVMTTLRPDGQPVSTATWYLWDDGRVLINLDEGRKRLEHLRNDPRVSLTVLDEGNWYTHLSIVGTVEDIRDDKDLADIDRLSRHYGGQPYPQRERGRVSAWIRIDRWHGWGTLKDNDQAGGSRNTSE</sequence>
<dbReference type="InterPro" id="IPR019920">
    <property type="entry name" value="F420-binding_dom_put"/>
</dbReference>
<dbReference type="GO" id="GO:0016627">
    <property type="term" value="F:oxidoreductase activity, acting on the CH-CH group of donors"/>
    <property type="evidence" value="ECO:0007669"/>
    <property type="project" value="TreeGrafter"/>
</dbReference>
<dbReference type="PANTHER" id="PTHR35176:SF6">
    <property type="entry name" value="HEME OXYGENASE HI_0854-RELATED"/>
    <property type="match status" value="1"/>
</dbReference>
<reference evidence="3 4" key="1">
    <citation type="submission" date="2018-12" db="EMBL/GenBank/DDBJ databases">
        <title>Draft genome sequence of Embleya hyalina NBRC 13850T.</title>
        <authorList>
            <person name="Komaki H."/>
            <person name="Hosoyama A."/>
            <person name="Kimura A."/>
            <person name="Ichikawa N."/>
            <person name="Tamura T."/>
        </authorList>
    </citation>
    <scope>NUCLEOTIDE SEQUENCE [LARGE SCALE GENOMIC DNA]</scope>
    <source>
        <strain evidence="3 4">NBRC 13850</strain>
    </source>
</reference>
<evidence type="ECO:0000313" key="3">
    <source>
        <dbReference type="EMBL" id="GCD95575.1"/>
    </source>
</evidence>
<comment type="caution">
    <text evidence="3">The sequence shown here is derived from an EMBL/GenBank/DDBJ whole genome shotgun (WGS) entry which is preliminary data.</text>
</comment>
<evidence type="ECO:0000313" key="4">
    <source>
        <dbReference type="Proteomes" id="UP000286931"/>
    </source>
</evidence>
<dbReference type="PANTHER" id="PTHR35176">
    <property type="entry name" value="HEME OXYGENASE HI_0854-RELATED"/>
    <property type="match status" value="1"/>
</dbReference>
<dbReference type="RefSeq" id="WP_126637688.1">
    <property type="nucleotide sequence ID" value="NZ_BIFH01000018.1"/>
</dbReference>
<dbReference type="GO" id="GO:0005829">
    <property type="term" value="C:cytosol"/>
    <property type="evidence" value="ECO:0007669"/>
    <property type="project" value="TreeGrafter"/>
</dbReference>